<evidence type="ECO:0000313" key="2">
    <source>
        <dbReference type="EMBL" id="PNH04636.1"/>
    </source>
</evidence>
<accession>A0A2J7ZWJ3</accession>
<sequence length="115" mass="11870">MEGEEMGAARPFESVAHLMQHVEDFQHMRCRGAMRRRWRSGPDEAATPPAPSLAHHGRGCPAGTPIATPSGCGGASATAPACRAAIQACSSVMRAAAGGARLKLRGTGVEGGRHV</sequence>
<gene>
    <name evidence="2" type="ORF">TSOC_009177</name>
</gene>
<evidence type="ECO:0000313" key="3">
    <source>
        <dbReference type="Proteomes" id="UP000236333"/>
    </source>
</evidence>
<evidence type="ECO:0000256" key="1">
    <source>
        <dbReference type="SAM" id="MobiDB-lite"/>
    </source>
</evidence>
<comment type="caution">
    <text evidence="2">The sequence shown here is derived from an EMBL/GenBank/DDBJ whole genome shotgun (WGS) entry which is preliminary data.</text>
</comment>
<dbReference type="Proteomes" id="UP000236333">
    <property type="component" value="Unassembled WGS sequence"/>
</dbReference>
<organism evidence="2 3">
    <name type="scientific">Tetrabaena socialis</name>
    <dbReference type="NCBI Taxonomy" id="47790"/>
    <lineage>
        <taxon>Eukaryota</taxon>
        <taxon>Viridiplantae</taxon>
        <taxon>Chlorophyta</taxon>
        <taxon>core chlorophytes</taxon>
        <taxon>Chlorophyceae</taxon>
        <taxon>CS clade</taxon>
        <taxon>Chlamydomonadales</taxon>
        <taxon>Tetrabaenaceae</taxon>
        <taxon>Tetrabaena</taxon>
    </lineage>
</organism>
<dbReference type="EMBL" id="PGGS01000372">
    <property type="protein sequence ID" value="PNH04636.1"/>
    <property type="molecule type" value="Genomic_DNA"/>
</dbReference>
<feature type="region of interest" description="Disordered" evidence="1">
    <location>
        <begin position="36"/>
        <end position="62"/>
    </location>
</feature>
<dbReference type="AlphaFoldDB" id="A0A2J7ZWJ3"/>
<protein>
    <submittedName>
        <fullName evidence="2">Uncharacterized protein</fullName>
    </submittedName>
</protein>
<keyword evidence="3" id="KW-1185">Reference proteome</keyword>
<reference evidence="2 3" key="1">
    <citation type="journal article" date="2017" name="Mol. Biol. Evol.">
        <title>The 4-celled Tetrabaena socialis nuclear genome reveals the essential components for genetic control of cell number at the origin of multicellularity in the volvocine lineage.</title>
        <authorList>
            <person name="Featherston J."/>
            <person name="Arakaki Y."/>
            <person name="Hanschen E.R."/>
            <person name="Ferris P.J."/>
            <person name="Michod R.E."/>
            <person name="Olson B.J.S.C."/>
            <person name="Nozaki H."/>
            <person name="Durand P.M."/>
        </authorList>
    </citation>
    <scope>NUCLEOTIDE SEQUENCE [LARGE SCALE GENOMIC DNA]</scope>
    <source>
        <strain evidence="2 3">NIES-571</strain>
    </source>
</reference>
<proteinExistence type="predicted"/>
<name>A0A2J7ZWJ3_9CHLO</name>